<comment type="function">
    <text evidence="3">Component of the exocyst complex.</text>
</comment>
<keyword evidence="3" id="KW-0653">Protein transport</keyword>
<dbReference type="GO" id="GO:0015031">
    <property type="term" value="P:protein transport"/>
    <property type="evidence" value="ECO:0007669"/>
    <property type="project" value="UniProtKB-KW"/>
</dbReference>
<evidence type="ECO:0000313" key="5">
    <source>
        <dbReference type="EMBL" id="KYP72922.1"/>
    </source>
</evidence>
<dbReference type="PANTHER" id="PTHR12542">
    <property type="entry name" value="EXOCYST COMPLEX PROTEIN EXO70"/>
    <property type="match status" value="1"/>
</dbReference>
<keyword evidence="3" id="KW-0268">Exocytosis</keyword>
<dbReference type="SUPFAM" id="SSF74788">
    <property type="entry name" value="Cullin repeat-like"/>
    <property type="match status" value="1"/>
</dbReference>
<comment type="similarity">
    <text evidence="1 3">Belongs to the EXO70 family.</text>
</comment>
<proteinExistence type="inferred from homology"/>
<dbReference type="Gene3D" id="1.20.1280.170">
    <property type="entry name" value="Exocyst complex component Exo70"/>
    <property type="match status" value="1"/>
</dbReference>
<dbReference type="STRING" id="3821.A0A151U0S0"/>
<accession>A0A151U0S0</accession>
<dbReference type="InterPro" id="IPR046364">
    <property type="entry name" value="Exo70_C"/>
</dbReference>
<dbReference type="GO" id="GO:0000145">
    <property type="term" value="C:exocyst"/>
    <property type="evidence" value="ECO:0007669"/>
    <property type="project" value="InterPro"/>
</dbReference>
<dbReference type="InterPro" id="IPR016159">
    <property type="entry name" value="Cullin_repeat-like_dom_sf"/>
</dbReference>
<feature type="domain" description="Exocyst complex subunit Exo70 C-terminal" evidence="4">
    <location>
        <begin position="98"/>
        <end position="188"/>
    </location>
</feature>
<sequence>MISKHVDTCLKVNIVDTDLIPVPQRDDNLVLDALQFGDDDNTFDDLRETAKLMVMAGFQEECCAAYCSWRREFLNETLSTFGLQVQDIHKKDKAQCLIKALIVAVRILFPYERRLCDRVFGMSNISSDFAFTDVCTELATSLLSTVDTLADLIPHALEELMYEFETLFFGKYSKSLKIDARKVRKSLGILMDSENVLTYCGHGLLPVTLQLSNYIRDNSIQTASDLKQDSDGMLSPSMQLVMLTRLFERSLKVNSKNCNNPTSGYVFILNNRSYIHRDAYMHQQTSNFYFWLRKNKTKIEKYLQLYRKSSWTKILNILKLDMDESEPNAAAELMKDKLRSFNEHFYDICNDQSTWFVLDKLLRKRMINSIESILLPAYGNFIGRLQDFLGNHAYEFIKYGIIDIQDRLNNLFLVTE</sequence>
<keyword evidence="6" id="KW-1185">Reference proteome</keyword>
<dbReference type="PANTHER" id="PTHR12542:SF180">
    <property type="entry name" value="EXOCYST SUBUNIT EXO70 FAMILY PROTEIN"/>
    <property type="match status" value="1"/>
</dbReference>
<name>A0A151U0S0_CAJCA</name>
<evidence type="ECO:0000259" key="4">
    <source>
        <dbReference type="Pfam" id="PF03081"/>
    </source>
</evidence>
<dbReference type="Pfam" id="PF03081">
    <property type="entry name" value="Exo70_C"/>
    <property type="match status" value="2"/>
</dbReference>
<evidence type="ECO:0000256" key="3">
    <source>
        <dbReference type="RuleBase" id="RU365026"/>
    </source>
</evidence>
<gene>
    <name evidence="5" type="ORF">KK1_005527</name>
</gene>
<dbReference type="OMA" id="CNDQSTW"/>
<dbReference type="Gramene" id="C.cajan_05393.t">
    <property type="protein sequence ID" value="C.cajan_05393.t.cds1"/>
    <property type="gene ID" value="C.cajan_05393"/>
</dbReference>
<keyword evidence="2 3" id="KW-0813">Transport</keyword>
<dbReference type="Proteomes" id="UP000075243">
    <property type="component" value="Chromosome 2"/>
</dbReference>
<feature type="domain" description="Exocyst complex subunit Exo70 C-terminal" evidence="4">
    <location>
        <begin position="219"/>
        <end position="409"/>
    </location>
</feature>
<evidence type="ECO:0000256" key="1">
    <source>
        <dbReference type="ARBA" id="ARBA00006756"/>
    </source>
</evidence>
<organism evidence="5 6">
    <name type="scientific">Cajanus cajan</name>
    <name type="common">Pigeon pea</name>
    <name type="synonym">Cajanus indicus</name>
    <dbReference type="NCBI Taxonomy" id="3821"/>
    <lineage>
        <taxon>Eukaryota</taxon>
        <taxon>Viridiplantae</taxon>
        <taxon>Streptophyta</taxon>
        <taxon>Embryophyta</taxon>
        <taxon>Tracheophyta</taxon>
        <taxon>Spermatophyta</taxon>
        <taxon>Magnoliopsida</taxon>
        <taxon>eudicotyledons</taxon>
        <taxon>Gunneridae</taxon>
        <taxon>Pentapetalae</taxon>
        <taxon>rosids</taxon>
        <taxon>fabids</taxon>
        <taxon>Fabales</taxon>
        <taxon>Fabaceae</taxon>
        <taxon>Papilionoideae</taxon>
        <taxon>50 kb inversion clade</taxon>
        <taxon>NPAAA clade</taxon>
        <taxon>indigoferoid/millettioid clade</taxon>
        <taxon>Phaseoleae</taxon>
        <taxon>Cajanus</taxon>
    </lineage>
</organism>
<dbReference type="GO" id="GO:0006887">
    <property type="term" value="P:exocytosis"/>
    <property type="evidence" value="ECO:0007669"/>
    <property type="project" value="UniProtKB-KW"/>
</dbReference>
<dbReference type="AlphaFoldDB" id="A0A151U0S0"/>
<protein>
    <recommendedName>
        <fullName evidence="3">Exocyst subunit Exo70 family protein</fullName>
    </recommendedName>
</protein>
<reference evidence="5 6" key="1">
    <citation type="journal article" date="2012" name="Nat. Biotechnol.">
        <title>Draft genome sequence of pigeonpea (Cajanus cajan), an orphan legume crop of resource-poor farmers.</title>
        <authorList>
            <person name="Varshney R.K."/>
            <person name="Chen W."/>
            <person name="Li Y."/>
            <person name="Bharti A.K."/>
            <person name="Saxena R.K."/>
            <person name="Schlueter J.A."/>
            <person name="Donoghue M.T."/>
            <person name="Azam S."/>
            <person name="Fan G."/>
            <person name="Whaley A.M."/>
            <person name="Farmer A.D."/>
            <person name="Sheridan J."/>
            <person name="Iwata A."/>
            <person name="Tuteja R."/>
            <person name="Penmetsa R.V."/>
            <person name="Wu W."/>
            <person name="Upadhyaya H.D."/>
            <person name="Yang S.P."/>
            <person name="Shah T."/>
            <person name="Saxena K.B."/>
            <person name="Michael T."/>
            <person name="McCombie W.R."/>
            <person name="Yang B."/>
            <person name="Zhang G."/>
            <person name="Yang H."/>
            <person name="Wang J."/>
            <person name="Spillane C."/>
            <person name="Cook D.R."/>
            <person name="May G.D."/>
            <person name="Xu X."/>
            <person name="Jackson S.A."/>
        </authorList>
    </citation>
    <scope>NUCLEOTIDE SEQUENCE [LARGE SCALE GENOMIC DNA]</scope>
    <source>
        <strain evidence="6">cv. Asha</strain>
    </source>
</reference>
<evidence type="ECO:0000256" key="2">
    <source>
        <dbReference type="ARBA" id="ARBA00022448"/>
    </source>
</evidence>
<dbReference type="EMBL" id="CM003604">
    <property type="protein sequence ID" value="KYP72922.1"/>
    <property type="molecule type" value="Genomic_DNA"/>
</dbReference>
<evidence type="ECO:0000313" key="6">
    <source>
        <dbReference type="Proteomes" id="UP000075243"/>
    </source>
</evidence>
<dbReference type="InterPro" id="IPR004140">
    <property type="entry name" value="Exo70"/>
</dbReference>
<dbReference type="GO" id="GO:0005546">
    <property type="term" value="F:phosphatidylinositol-4,5-bisphosphate binding"/>
    <property type="evidence" value="ECO:0007669"/>
    <property type="project" value="InterPro"/>
</dbReference>